<dbReference type="AlphaFoldDB" id="A0A2K9NY78"/>
<dbReference type="RefSeq" id="WP_102244985.1">
    <property type="nucleotide sequence ID" value="NZ_CP025704.1"/>
</dbReference>
<name>A0A2K9NY78_BACTC</name>
<dbReference type="SUPFAM" id="SSF53850">
    <property type="entry name" value="Periplasmic binding protein-like II"/>
    <property type="match status" value="1"/>
</dbReference>
<organism evidence="1 2">
    <name type="scientific">Bacteriovorax stolpii</name>
    <name type="common">Bdellovibrio stolpii</name>
    <dbReference type="NCBI Taxonomy" id="960"/>
    <lineage>
        <taxon>Bacteria</taxon>
        <taxon>Pseudomonadati</taxon>
        <taxon>Bdellovibrionota</taxon>
        <taxon>Bacteriovoracia</taxon>
        <taxon>Bacteriovoracales</taxon>
        <taxon>Bacteriovoracaceae</taxon>
        <taxon>Bacteriovorax</taxon>
    </lineage>
</organism>
<dbReference type="Gene3D" id="3.40.190.10">
    <property type="entry name" value="Periplasmic binding protein-like II"/>
    <property type="match status" value="2"/>
</dbReference>
<protein>
    <submittedName>
        <fullName evidence="1">Uncharacterized protein</fullName>
    </submittedName>
</protein>
<dbReference type="KEGG" id="bsto:C0V70_16590"/>
<sequence length="245" mass="28401">MRTKLLLILLKEKVKKKFTILIFVFSIFSSTILASEKKVVISVPEEWSTGLFLIKELLKDSYNDIGYELIFVERPLSRSMIELTHNQIDGELLNSKDAAKKYNLTVVEPPYFLVKGFAYYSKKKFKNDPTINEIKKGRIGYLRGSFFADNFFSDAKSPTIVNNEKQLLLLLDRDRVDFLISMNPSFAKKEMNFGKVLLLEASIHHVISKRNSELAKRLEPALKKNMAKLKYDNLQEKVRKLILRT</sequence>
<gene>
    <name evidence="1" type="ORF">C0V70_16590</name>
</gene>
<evidence type="ECO:0000313" key="1">
    <source>
        <dbReference type="EMBL" id="AUN99694.1"/>
    </source>
</evidence>
<keyword evidence="2" id="KW-1185">Reference proteome</keyword>
<evidence type="ECO:0000313" key="2">
    <source>
        <dbReference type="Proteomes" id="UP000235584"/>
    </source>
</evidence>
<proteinExistence type="predicted"/>
<reference evidence="1 2" key="1">
    <citation type="submission" date="2018-01" db="EMBL/GenBank/DDBJ databases">
        <title>Complete genome sequence of Bacteriovorax stolpii DSM12778.</title>
        <authorList>
            <person name="Tang B."/>
            <person name="Chang J."/>
        </authorList>
    </citation>
    <scope>NUCLEOTIDE SEQUENCE [LARGE SCALE GENOMIC DNA]</scope>
    <source>
        <strain evidence="1 2">DSM 12778</strain>
    </source>
</reference>
<accession>A0A2K9NY78</accession>
<dbReference type="EMBL" id="CP025704">
    <property type="protein sequence ID" value="AUN99694.1"/>
    <property type="molecule type" value="Genomic_DNA"/>
</dbReference>
<dbReference type="Proteomes" id="UP000235584">
    <property type="component" value="Chromosome"/>
</dbReference>